<gene>
    <name evidence="1" type="ORF">DSO57_1021813</name>
</gene>
<accession>A0ACC2SS60</accession>
<dbReference type="EMBL" id="QTSX02004367">
    <property type="protein sequence ID" value="KAJ9065229.1"/>
    <property type="molecule type" value="Genomic_DNA"/>
</dbReference>
<organism evidence="1 2">
    <name type="scientific">Entomophthora muscae</name>
    <dbReference type="NCBI Taxonomy" id="34485"/>
    <lineage>
        <taxon>Eukaryota</taxon>
        <taxon>Fungi</taxon>
        <taxon>Fungi incertae sedis</taxon>
        <taxon>Zoopagomycota</taxon>
        <taxon>Entomophthoromycotina</taxon>
        <taxon>Entomophthoromycetes</taxon>
        <taxon>Entomophthorales</taxon>
        <taxon>Entomophthoraceae</taxon>
        <taxon>Entomophthora</taxon>
    </lineage>
</organism>
<reference evidence="1" key="1">
    <citation type="submission" date="2022-04" db="EMBL/GenBank/DDBJ databases">
        <title>Genome of the entomopathogenic fungus Entomophthora muscae.</title>
        <authorList>
            <person name="Elya C."/>
            <person name="Lovett B.R."/>
            <person name="Lee E."/>
            <person name="Macias A.M."/>
            <person name="Hajek A.E."/>
            <person name="De Bivort B.L."/>
            <person name="Kasson M.T."/>
            <person name="De Fine Licht H.H."/>
            <person name="Stajich J.E."/>
        </authorList>
    </citation>
    <scope>NUCLEOTIDE SEQUENCE</scope>
    <source>
        <strain evidence="1">Berkeley</strain>
    </source>
</reference>
<sequence>MDLLILLYHYNKENQLQAPKIRATSNNARKAKDTPYKKPTVATKFDALPSNKSYNTQEVLNELPHTVSNDIVSILQILKYRTIVPNKVQS</sequence>
<comment type="caution">
    <text evidence="1">The sequence shown here is derived from an EMBL/GenBank/DDBJ whole genome shotgun (WGS) entry which is preliminary data.</text>
</comment>
<evidence type="ECO:0000313" key="2">
    <source>
        <dbReference type="Proteomes" id="UP001165960"/>
    </source>
</evidence>
<dbReference type="Proteomes" id="UP001165960">
    <property type="component" value="Unassembled WGS sequence"/>
</dbReference>
<name>A0ACC2SS60_9FUNG</name>
<protein>
    <submittedName>
        <fullName evidence="1">Uncharacterized protein</fullName>
    </submittedName>
</protein>
<keyword evidence="2" id="KW-1185">Reference proteome</keyword>
<evidence type="ECO:0000313" key="1">
    <source>
        <dbReference type="EMBL" id="KAJ9065229.1"/>
    </source>
</evidence>
<proteinExistence type="predicted"/>